<name>A0A2T0Q4Q1_9ACTN</name>
<dbReference type="InterPro" id="IPR001647">
    <property type="entry name" value="HTH_TetR"/>
</dbReference>
<evidence type="ECO:0000256" key="1">
    <source>
        <dbReference type="ARBA" id="ARBA00023015"/>
    </source>
</evidence>
<protein>
    <submittedName>
        <fullName evidence="7">TetR family transcriptional regulator</fullName>
    </submittedName>
</protein>
<dbReference type="Gene3D" id="1.10.357.10">
    <property type="entry name" value="Tetracycline Repressor, domain 2"/>
    <property type="match status" value="1"/>
</dbReference>
<accession>A0A2T0Q4Q1</accession>
<dbReference type="AlphaFoldDB" id="A0A2T0Q4Q1"/>
<dbReference type="PANTHER" id="PTHR47506">
    <property type="entry name" value="TRANSCRIPTIONAL REGULATORY PROTEIN"/>
    <property type="match status" value="1"/>
</dbReference>
<dbReference type="PROSITE" id="PS50977">
    <property type="entry name" value="HTH_TETR_2"/>
    <property type="match status" value="1"/>
</dbReference>
<evidence type="ECO:0000256" key="4">
    <source>
        <dbReference type="PROSITE-ProRule" id="PRU00335"/>
    </source>
</evidence>
<evidence type="ECO:0000256" key="3">
    <source>
        <dbReference type="ARBA" id="ARBA00023163"/>
    </source>
</evidence>
<dbReference type="RefSeq" id="WP_106246142.1">
    <property type="nucleotide sequence ID" value="NZ_PVZC01000004.1"/>
</dbReference>
<evidence type="ECO:0000256" key="2">
    <source>
        <dbReference type="ARBA" id="ARBA00023125"/>
    </source>
</evidence>
<keyword evidence="3" id="KW-0804">Transcription</keyword>
<dbReference type="PRINTS" id="PR00455">
    <property type="entry name" value="HTHTETR"/>
</dbReference>
<feature type="domain" description="HTH tetR-type" evidence="6">
    <location>
        <begin position="17"/>
        <end position="77"/>
    </location>
</feature>
<evidence type="ECO:0000313" key="8">
    <source>
        <dbReference type="Proteomes" id="UP000237846"/>
    </source>
</evidence>
<dbReference type="GO" id="GO:0003677">
    <property type="term" value="F:DNA binding"/>
    <property type="evidence" value="ECO:0007669"/>
    <property type="project" value="UniProtKB-UniRule"/>
</dbReference>
<dbReference type="SUPFAM" id="SSF46689">
    <property type="entry name" value="Homeodomain-like"/>
    <property type="match status" value="1"/>
</dbReference>
<sequence>MNRSQQAAAPRESRPLTPAGWRVLEVASGLFYREGIHAVGVEAIAAGAGVTKKTLYACFGSKDRLVAAYLSARDERWREWLTRYVGEHGGSARERVLASFDALAEWIEREDPRGCGFVNALAELPSPEHPGRAVITAQKRWLLEYLTGLAAGTGAPDPQELGRSLLLLHEGATVASAAGTVPDAARRARETARALLPPPDRPDRRR</sequence>
<reference evidence="7 8" key="1">
    <citation type="submission" date="2018-03" db="EMBL/GenBank/DDBJ databases">
        <title>Genomic Encyclopedia of Archaeal and Bacterial Type Strains, Phase II (KMG-II): from individual species to whole genera.</title>
        <authorList>
            <person name="Goeker M."/>
        </authorList>
    </citation>
    <scope>NUCLEOTIDE SEQUENCE [LARGE SCALE GENOMIC DNA]</scope>
    <source>
        <strain evidence="7 8">DSM 45601</strain>
    </source>
</reference>
<keyword evidence="2 4" id="KW-0238">DNA-binding</keyword>
<feature type="region of interest" description="Disordered" evidence="5">
    <location>
        <begin position="179"/>
        <end position="206"/>
    </location>
</feature>
<dbReference type="OrthoDB" id="4214267at2"/>
<dbReference type="PANTHER" id="PTHR47506:SF1">
    <property type="entry name" value="HTH-TYPE TRANSCRIPTIONAL REGULATOR YJDC"/>
    <property type="match status" value="1"/>
</dbReference>
<proteinExistence type="predicted"/>
<gene>
    <name evidence="7" type="ORF">CLV72_104308</name>
</gene>
<dbReference type="InterPro" id="IPR009057">
    <property type="entry name" value="Homeodomain-like_sf"/>
</dbReference>
<comment type="caution">
    <text evidence="7">The sequence shown here is derived from an EMBL/GenBank/DDBJ whole genome shotgun (WGS) entry which is preliminary data.</text>
</comment>
<dbReference type="Pfam" id="PF00440">
    <property type="entry name" value="TetR_N"/>
    <property type="match status" value="1"/>
</dbReference>
<feature type="DNA-binding region" description="H-T-H motif" evidence="4">
    <location>
        <begin position="40"/>
        <end position="59"/>
    </location>
</feature>
<organism evidence="7 8">
    <name type="scientific">Allonocardiopsis opalescens</name>
    <dbReference type="NCBI Taxonomy" id="1144618"/>
    <lineage>
        <taxon>Bacteria</taxon>
        <taxon>Bacillati</taxon>
        <taxon>Actinomycetota</taxon>
        <taxon>Actinomycetes</taxon>
        <taxon>Streptosporangiales</taxon>
        <taxon>Allonocardiopsis</taxon>
    </lineage>
</organism>
<keyword evidence="8" id="KW-1185">Reference proteome</keyword>
<dbReference type="SUPFAM" id="SSF48498">
    <property type="entry name" value="Tetracyclin repressor-like, C-terminal domain"/>
    <property type="match status" value="1"/>
</dbReference>
<keyword evidence="1" id="KW-0805">Transcription regulation</keyword>
<evidence type="ECO:0000259" key="6">
    <source>
        <dbReference type="PROSITE" id="PS50977"/>
    </source>
</evidence>
<dbReference type="EMBL" id="PVZC01000004">
    <property type="protein sequence ID" value="PRX98729.1"/>
    <property type="molecule type" value="Genomic_DNA"/>
</dbReference>
<dbReference type="InterPro" id="IPR036271">
    <property type="entry name" value="Tet_transcr_reg_TetR-rel_C_sf"/>
</dbReference>
<evidence type="ECO:0000313" key="7">
    <source>
        <dbReference type="EMBL" id="PRX98729.1"/>
    </source>
</evidence>
<evidence type="ECO:0000256" key="5">
    <source>
        <dbReference type="SAM" id="MobiDB-lite"/>
    </source>
</evidence>
<dbReference type="Proteomes" id="UP000237846">
    <property type="component" value="Unassembled WGS sequence"/>
</dbReference>